<dbReference type="GeneID" id="39984276"/>
<name>A0A1X0NZT7_9TRYP</name>
<accession>A0A1X0NZT7</accession>
<proteinExistence type="predicted"/>
<protein>
    <recommendedName>
        <fullName evidence="3">LysM domain-containing protein</fullName>
    </recommendedName>
</protein>
<dbReference type="InterPro" id="IPR018392">
    <property type="entry name" value="LysM"/>
</dbReference>
<gene>
    <name evidence="1" type="ORF">TM35_000092570</name>
</gene>
<dbReference type="CDD" id="cd00118">
    <property type="entry name" value="LysM"/>
    <property type="match status" value="1"/>
</dbReference>
<evidence type="ECO:0000313" key="1">
    <source>
        <dbReference type="EMBL" id="ORC90207.1"/>
    </source>
</evidence>
<evidence type="ECO:0000313" key="2">
    <source>
        <dbReference type="Proteomes" id="UP000192257"/>
    </source>
</evidence>
<dbReference type="RefSeq" id="XP_028884273.1">
    <property type="nucleotide sequence ID" value="XM_029024496.1"/>
</dbReference>
<dbReference type="VEuPathDB" id="TriTrypDB:TM35_000092570"/>
<dbReference type="OrthoDB" id="10664959at2759"/>
<keyword evidence="2" id="KW-1185">Reference proteome</keyword>
<dbReference type="EMBL" id="NBCO01000009">
    <property type="protein sequence ID" value="ORC90207.1"/>
    <property type="molecule type" value="Genomic_DNA"/>
</dbReference>
<evidence type="ECO:0008006" key="3">
    <source>
        <dbReference type="Google" id="ProtNLM"/>
    </source>
</evidence>
<sequence>MSEEYLEAASFLAYAAARAAHTSLTTQELEQVQRASMIMDRRLMRLKQSCRDKQRNPLWTPILSSTRRLQSIQEGVVGAFLERPLQCTAVVVKRKTEVKGCEEGNRVPVEIKNSRYNMKGQQLRGKRRPYEVFAPLSRLSIEEEEEEEEKEQEEQNKHFLHPLSFSDDMEVKNDFKPLVSQRTDTEWKKEKTTRNHDLVLTPCKEREPLSVDAMDKNSLNLTQSFLRYRLIEAPTNILLEKRDIKLTSASGIVSNNLVHMERSPGMENYRSLLRPTGNLRSFFSRKLMAPEILMDDDNNENNNKEGNKCDVISPLRFRKCEEGGKHVHYHIVKRMETVESIAALYGIHPDVLYELNPSVLLEGENGIVFYRAALPPETVLRVIISYPFLKKG</sequence>
<organism evidence="1 2">
    <name type="scientific">Trypanosoma theileri</name>
    <dbReference type="NCBI Taxonomy" id="67003"/>
    <lineage>
        <taxon>Eukaryota</taxon>
        <taxon>Discoba</taxon>
        <taxon>Euglenozoa</taxon>
        <taxon>Kinetoplastea</taxon>
        <taxon>Metakinetoplastina</taxon>
        <taxon>Trypanosomatida</taxon>
        <taxon>Trypanosomatidae</taxon>
        <taxon>Trypanosoma</taxon>
    </lineage>
</organism>
<reference evidence="1 2" key="1">
    <citation type="submission" date="2017-03" db="EMBL/GenBank/DDBJ databases">
        <title>An alternative strategy for trypanosome survival in the mammalian bloodstream revealed through genome and transcriptome analysis of the ubiquitous bovine parasite Trypanosoma (Megatrypanum) theileri.</title>
        <authorList>
            <person name="Kelly S."/>
            <person name="Ivens A."/>
            <person name="Mott A."/>
            <person name="O'Neill E."/>
            <person name="Emms D."/>
            <person name="Macleod O."/>
            <person name="Voorheis P."/>
            <person name="Matthews J."/>
            <person name="Matthews K."/>
            <person name="Carrington M."/>
        </authorList>
    </citation>
    <scope>NUCLEOTIDE SEQUENCE [LARGE SCALE GENOMIC DNA]</scope>
    <source>
        <strain evidence="1">Edinburgh</strain>
    </source>
</reference>
<comment type="caution">
    <text evidence="1">The sequence shown here is derived from an EMBL/GenBank/DDBJ whole genome shotgun (WGS) entry which is preliminary data.</text>
</comment>
<dbReference type="AlphaFoldDB" id="A0A1X0NZT7"/>
<dbReference type="Proteomes" id="UP000192257">
    <property type="component" value="Unassembled WGS sequence"/>
</dbReference>